<dbReference type="OrthoDB" id="2687209at2759"/>
<evidence type="ECO:0000256" key="1">
    <source>
        <dbReference type="SAM" id="Coils"/>
    </source>
</evidence>
<gene>
    <name evidence="3" type="ORF">HD556DRAFT_1446509</name>
</gene>
<evidence type="ECO:0000313" key="3">
    <source>
        <dbReference type="EMBL" id="KAG1789932.1"/>
    </source>
</evidence>
<protein>
    <submittedName>
        <fullName evidence="3">Uncharacterized protein</fullName>
    </submittedName>
</protein>
<dbReference type="RefSeq" id="XP_041156938.1">
    <property type="nucleotide sequence ID" value="XM_041307107.1"/>
</dbReference>
<keyword evidence="4" id="KW-1185">Reference proteome</keyword>
<comment type="caution">
    <text evidence="3">The sequence shown here is derived from an EMBL/GenBank/DDBJ whole genome shotgun (WGS) entry which is preliminary data.</text>
</comment>
<organism evidence="3 4">
    <name type="scientific">Suillus plorans</name>
    <dbReference type="NCBI Taxonomy" id="116603"/>
    <lineage>
        <taxon>Eukaryota</taxon>
        <taxon>Fungi</taxon>
        <taxon>Dikarya</taxon>
        <taxon>Basidiomycota</taxon>
        <taxon>Agaricomycotina</taxon>
        <taxon>Agaricomycetes</taxon>
        <taxon>Agaricomycetidae</taxon>
        <taxon>Boletales</taxon>
        <taxon>Suillineae</taxon>
        <taxon>Suillaceae</taxon>
        <taxon>Suillus</taxon>
    </lineage>
</organism>
<proteinExistence type="predicted"/>
<evidence type="ECO:0000313" key="4">
    <source>
        <dbReference type="Proteomes" id="UP000719766"/>
    </source>
</evidence>
<feature type="compositionally biased region" description="Acidic residues" evidence="2">
    <location>
        <begin position="745"/>
        <end position="757"/>
    </location>
</feature>
<accession>A0A9P7AJP5</accession>
<dbReference type="AlphaFoldDB" id="A0A9P7AJP5"/>
<dbReference type="Proteomes" id="UP000719766">
    <property type="component" value="Unassembled WGS sequence"/>
</dbReference>
<sequence>MASIPSPDSKRFDQFNMTGLAVLYHNSTFAPGFSNNERQAAARALLRHDAHIDGSHYQTRTVGGLHPSYISFNWSSNSNEAKERSLTPNELLDAATQDVFDALTTQDRLDGGISLLIRCAGSEPPPNLSPEQIPIDVYITPRELQETQQRIGGDLAVLVQAFAQEFAVPHLQCFATRCAIEKVKPSRRFPATHISTTGPRYIPPPMVATGAQIQCSAQAPDTFSTNLQSPLLHSDSAAIRRGVELAAESANRTAPSTPCSEMRQRRPADVFTKAVPLVVAPSQGFACNLSMVGSPLISIGPYTDAALDRLKLGDENLPKLRTLVAAVCSSRWEAVFRSPSWDLTYEQASILSNALLMDLQVGIRDVNPEAAKLKNRSSVLTTILKILGILVFILQNDVIPEPNHNVDRVKIFFSLMVAQLFFANKRSSNARLIQPPARRRSNIVLSKEAHDTWKQLDDATKLIASSHHKSIRQVQNDLYIGRGLLRSKRSKANLWNAFCWKKNQDKENDSHGKAVLQTLVREHKSEYLALSNEEQVELLAEFTEWKETKKTGVRVTAKSKINDITQTLKAVENELKSLHCHTGAESILYTTRGSTDVPLRGVVFATQGVDNFMDTVMGIDNQDLVSKMEGFAVQGMKGSAKNHQKRVSDKRAEIRDIINRKLHNQVSSALPDLQMLCNRWDDGATYWKSLSDEEFEKLRLEHEEKLKSGAIIDCRRRTRSDKGTKRRSAAIPATTHRKHYKSAETIEDSEASDEELPDPAARDTEPPVPGDDFIPFDCDKALADLDRIFGPAPMLE</sequence>
<dbReference type="EMBL" id="JABBWE010000054">
    <property type="protein sequence ID" value="KAG1789932.1"/>
    <property type="molecule type" value="Genomic_DNA"/>
</dbReference>
<feature type="compositionally biased region" description="Basic residues" evidence="2">
    <location>
        <begin position="717"/>
        <end position="728"/>
    </location>
</feature>
<reference evidence="3" key="1">
    <citation type="journal article" date="2020" name="New Phytol.">
        <title>Comparative genomics reveals dynamic genome evolution in host specialist ectomycorrhizal fungi.</title>
        <authorList>
            <person name="Lofgren L.A."/>
            <person name="Nguyen N.H."/>
            <person name="Vilgalys R."/>
            <person name="Ruytinx J."/>
            <person name="Liao H.L."/>
            <person name="Branco S."/>
            <person name="Kuo A."/>
            <person name="LaButti K."/>
            <person name="Lipzen A."/>
            <person name="Andreopoulos W."/>
            <person name="Pangilinan J."/>
            <person name="Riley R."/>
            <person name="Hundley H."/>
            <person name="Na H."/>
            <person name="Barry K."/>
            <person name="Grigoriev I.V."/>
            <person name="Stajich J.E."/>
            <person name="Kennedy P.G."/>
        </authorList>
    </citation>
    <scope>NUCLEOTIDE SEQUENCE</scope>
    <source>
        <strain evidence="3">S12</strain>
    </source>
</reference>
<feature type="coiled-coil region" evidence="1">
    <location>
        <begin position="554"/>
        <end position="581"/>
    </location>
</feature>
<feature type="region of interest" description="Disordered" evidence="2">
    <location>
        <begin position="717"/>
        <end position="776"/>
    </location>
</feature>
<evidence type="ECO:0000256" key="2">
    <source>
        <dbReference type="SAM" id="MobiDB-lite"/>
    </source>
</evidence>
<name>A0A9P7AJP5_9AGAM</name>
<keyword evidence="1" id="KW-0175">Coiled coil</keyword>
<dbReference type="GeneID" id="64600871"/>